<evidence type="ECO:0000313" key="2">
    <source>
        <dbReference type="EMBL" id="OQR83511.1"/>
    </source>
</evidence>
<keyword evidence="1" id="KW-0175">Coiled coil</keyword>
<gene>
    <name evidence="2" type="ORF">ACHHYP_14618</name>
</gene>
<organism evidence="2 3">
    <name type="scientific">Achlya hypogyna</name>
    <name type="common">Oomycete</name>
    <name type="synonym">Protoachlya hypogyna</name>
    <dbReference type="NCBI Taxonomy" id="1202772"/>
    <lineage>
        <taxon>Eukaryota</taxon>
        <taxon>Sar</taxon>
        <taxon>Stramenopiles</taxon>
        <taxon>Oomycota</taxon>
        <taxon>Saprolegniomycetes</taxon>
        <taxon>Saprolegniales</taxon>
        <taxon>Achlyaceae</taxon>
        <taxon>Achlya</taxon>
    </lineage>
</organism>
<evidence type="ECO:0000256" key="1">
    <source>
        <dbReference type="SAM" id="Coils"/>
    </source>
</evidence>
<name>A0A1V9YCR0_ACHHY</name>
<evidence type="ECO:0000313" key="3">
    <source>
        <dbReference type="Proteomes" id="UP000243579"/>
    </source>
</evidence>
<dbReference type="OrthoDB" id="75182at2759"/>
<dbReference type="AlphaFoldDB" id="A0A1V9YCR0"/>
<keyword evidence="3" id="KW-1185">Reference proteome</keyword>
<reference evidence="2 3" key="1">
    <citation type="journal article" date="2014" name="Genome Biol. Evol.">
        <title>The secreted proteins of Achlya hypogyna and Thraustotheca clavata identify the ancestral oomycete secretome and reveal gene acquisitions by horizontal gene transfer.</title>
        <authorList>
            <person name="Misner I."/>
            <person name="Blouin N."/>
            <person name="Leonard G."/>
            <person name="Richards T.A."/>
            <person name="Lane C.E."/>
        </authorList>
    </citation>
    <scope>NUCLEOTIDE SEQUENCE [LARGE SCALE GENOMIC DNA]</scope>
    <source>
        <strain evidence="2 3">ATCC 48635</strain>
    </source>
</reference>
<feature type="coiled-coil region" evidence="1">
    <location>
        <begin position="52"/>
        <end position="79"/>
    </location>
</feature>
<proteinExistence type="predicted"/>
<dbReference type="EMBL" id="JNBR01002138">
    <property type="protein sequence ID" value="OQR83511.1"/>
    <property type="molecule type" value="Genomic_DNA"/>
</dbReference>
<accession>A0A1V9YCR0</accession>
<sequence>MDPVVGKKKEPTELLAYSSREILYDVKDELERSSDPEYLRRKLHRQRIRDYRRNKVLELQALQDEASRLQAHITRLTKSRRVPRGKDQRLPWQDIAIALGEAAATSKSDNVRLKAKIQAHRALLGDMTAWVSSISSVPRFPNANASTWRNVCLFKSDESRKLGFEWMTDHMLHHTSAILDMCAFPSTSLEDANFMDLRVVWDDMGRYRLFQRHQTVLHASLDRITAALRRMYITDRVSVANIIKEDLDTQFLNDEGRYSRTEQYAVNPVHFLRRQYTEPGYRSIVVGQNILDDQKYPVGKIVVTQVAPNVVLYQNYYTVEQMRTKDGEALPLERDVWSSLFNLEALPTEAAKRDAFTRQIKHQWVHIIKGAEAHIRALCAEPDP</sequence>
<comment type="caution">
    <text evidence="2">The sequence shown here is derived from an EMBL/GenBank/DDBJ whole genome shotgun (WGS) entry which is preliminary data.</text>
</comment>
<dbReference type="Proteomes" id="UP000243579">
    <property type="component" value="Unassembled WGS sequence"/>
</dbReference>
<protein>
    <submittedName>
        <fullName evidence="2">Uncharacterized protein</fullName>
    </submittedName>
</protein>